<feature type="region of interest" description="Disordered" evidence="2">
    <location>
        <begin position="470"/>
        <end position="490"/>
    </location>
</feature>
<feature type="region of interest" description="Disordered" evidence="2">
    <location>
        <begin position="776"/>
        <end position="818"/>
    </location>
</feature>
<evidence type="ECO:0000313" key="4">
    <source>
        <dbReference type="Proteomes" id="UP000604046"/>
    </source>
</evidence>
<feature type="coiled-coil region" evidence="1">
    <location>
        <begin position="512"/>
        <end position="609"/>
    </location>
</feature>
<protein>
    <submittedName>
        <fullName evidence="3">HERC1 protein</fullName>
    </submittedName>
</protein>
<dbReference type="EMBL" id="CAJNDS010002313">
    <property type="protein sequence ID" value="CAE7426200.1"/>
    <property type="molecule type" value="Genomic_DNA"/>
</dbReference>
<dbReference type="Proteomes" id="UP000604046">
    <property type="component" value="Unassembled WGS sequence"/>
</dbReference>
<feature type="compositionally biased region" description="Basic and acidic residues" evidence="2">
    <location>
        <begin position="852"/>
        <end position="866"/>
    </location>
</feature>
<accession>A0A812R7Q0</accession>
<keyword evidence="4" id="KW-1185">Reference proteome</keyword>
<feature type="coiled-coil region" evidence="1">
    <location>
        <begin position="245"/>
        <end position="297"/>
    </location>
</feature>
<name>A0A812R7Q0_9DINO</name>
<feature type="region of interest" description="Disordered" evidence="2">
    <location>
        <begin position="889"/>
        <end position="908"/>
    </location>
</feature>
<reference evidence="3" key="1">
    <citation type="submission" date="2021-02" db="EMBL/GenBank/DDBJ databases">
        <authorList>
            <person name="Dougan E. K."/>
            <person name="Rhodes N."/>
            <person name="Thang M."/>
            <person name="Chan C."/>
        </authorList>
    </citation>
    <scope>NUCLEOTIDE SEQUENCE</scope>
</reference>
<evidence type="ECO:0000256" key="2">
    <source>
        <dbReference type="SAM" id="MobiDB-lite"/>
    </source>
</evidence>
<feature type="region of interest" description="Disordered" evidence="2">
    <location>
        <begin position="834"/>
        <end position="869"/>
    </location>
</feature>
<gene>
    <name evidence="3" type="primary">HERC1</name>
    <name evidence="3" type="ORF">SNAT2548_LOCUS23192</name>
</gene>
<keyword evidence="1" id="KW-0175">Coiled coil</keyword>
<dbReference type="OrthoDB" id="445753at2759"/>
<sequence>MATAAADSPHQTEVQVRLCNSAAKVPFLPDDGLDALKSRAAGAFGLKAPFDIIGPEGTRLATDADAARALLRGPGELAISTGEDALLDLERAREESGVLRWALLRQILADMRTQTAELSVALSENKHAATLLQQQLMRERGSREAAEGGLKSEIDELKERLALEVHRLRQEVGRNTTEVVASLQSQVQAVQAGQTDALEQKVGALKEALQAQSEARQREADESLRCFGEVRAMINSEAASRSRLAEESKADMRNLAHELKSESDRRLQLQQRMEALGSEAKSDLQQAEQRLKAAVAAAQTSVSEVTAKLQVEAASRAAELGRVDDALRGHKAEMDSQIATLQSANQERINSLKELDPAMKALVAEEREAAQKQHLQLLDRLTQLTVRVDAEIADRRQGEERAGGKMETLQEALGREQQAREVAMSENGRAVGALASRLDSQEKALPELGGAVKAELAKLEAAMASFRQEERTAREATSADLSTSQGRKHEAMTEEIRREHAAHKEESRKWALTMVERLSEDLRKEREALFEELNRRCEEVAKLSGDQMRAELAVEVKRLDQALPGLEEKIKVLLAQERCHHEHQAQVAAQEVKAALEAHGELAEALESEQRLVVQRLTDGLQREGAARHDTLNRLQVLEVDVQKVRSHLPILFAPSSAFRYELWQPMSGAVEGGFSAWWQLDEEPRRELPVERTWIVRHIGPLREQKETRSRATPRSSAACFSDWGPPDLASNLELAQSPLPLSECGMRGQPVQTISPALGAETSVKHVQEVIRAEKARRERPACAEPETLEEEVPEAPAPEEAPEASEPQDVPETSRKLSLLEQLLQQQVLNESSLRRDLPQQTLHPGTALRDRNCRPPTAERHATVTGPCVGCGTLHVVREEFPENFPRTASAPSRSRRSSEPVPKVANVGAKVKLDRLIANRAATRAAASTSSCLRAACKVQAKSGYQIVESVISSRQSESGDAAEESMVRHCVWCSCPCPLWRFDLRKVRPTPLGGSW</sequence>
<dbReference type="AlphaFoldDB" id="A0A812R7Q0"/>
<proteinExistence type="predicted"/>
<comment type="caution">
    <text evidence="3">The sequence shown here is derived from an EMBL/GenBank/DDBJ whole genome shotgun (WGS) entry which is preliminary data.</text>
</comment>
<evidence type="ECO:0000256" key="1">
    <source>
        <dbReference type="SAM" id="Coils"/>
    </source>
</evidence>
<organism evidence="3 4">
    <name type="scientific">Symbiodinium natans</name>
    <dbReference type="NCBI Taxonomy" id="878477"/>
    <lineage>
        <taxon>Eukaryota</taxon>
        <taxon>Sar</taxon>
        <taxon>Alveolata</taxon>
        <taxon>Dinophyceae</taxon>
        <taxon>Suessiales</taxon>
        <taxon>Symbiodiniaceae</taxon>
        <taxon>Symbiodinium</taxon>
    </lineage>
</organism>
<evidence type="ECO:0000313" key="3">
    <source>
        <dbReference type="EMBL" id="CAE7426200.1"/>
    </source>
</evidence>